<reference evidence="4" key="1">
    <citation type="submission" date="2016-10" db="EMBL/GenBank/DDBJ databases">
        <authorList>
            <person name="Varghese N."/>
            <person name="Submissions S."/>
        </authorList>
    </citation>
    <scope>NUCLEOTIDE SEQUENCE [LARGE SCALE GENOMIC DNA]</scope>
    <source>
        <strain evidence="4">CGMCC 1.8946</strain>
    </source>
</reference>
<feature type="transmembrane region" description="Helical" evidence="1">
    <location>
        <begin position="168"/>
        <end position="188"/>
    </location>
</feature>
<feature type="transmembrane region" description="Helical" evidence="1">
    <location>
        <begin position="32"/>
        <end position="54"/>
    </location>
</feature>
<dbReference type="GO" id="GO:0008081">
    <property type="term" value="F:phosphoric diester hydrolase activity"/>
    <property type="evidence" value="ECO:0007669"/>
    <property type="project" value="InterPro"/>
</dbReference>
<keyword evidence="4" id="KW-1185">Reference proteome</keyword>
<dbReference type="PROSITE" id="PS51704">
    <property type="entry name" value="GP_PDE"/>
    <property type="match status" value="1"/>
</dbReference>
<proteinExistence type="predicted"/>
<dbReference type="Pfam" id="PF03009">
    <property type="entry name" value="GDPD"/>
    <property type="match status" value="1"/>
</dbReference>
<accession>A0A1G4TTB8</accession>
<dbReference type="Pfam" id="PF10110">
    <property type="entry name" value="GPDPase_memb"/>
    <property type="match status" value="1"/>
</dbReference>
<dbReference type="OrthoDB" id="384721at2"/>
<name>A0A1G4TTB8_9BACL</name>
<dbReference type="InterPro" id="IPR017946">
    <property type="entry name" value="PLC-like_Pdiesterase_TIM-brl"/>
</dbReference>
<dbReference type="InterPro" id="IPR018476">
    <property type="entry name" value="GlyceroP-diester-Pdiesterase_M"/>
</dbReference>
<evidence type="ECO:0000256" key="1">
    <source>
        <dbReference type="SAM" id="Phobius"/>
    </source>
</evidence>
<dbReference type="PANTHER" id="PTHR46211:SF8">
    <property type="entry name" value="PHOSPHODIESTERASE"/>
    <property type="match status" value="1"/>
</dbReference>
<dbReference type="RefSeq" id="WP_090676560.1">
    <property type="nucleotide sequence ID" value="NZ_FMTT01000063.1"/>
</dbReference>
<dbReference type="InterPro" id="IPR030395">
    <property type="entry name" value="GP_PDE_dom"/>
</dbReference>
<feature type="transmembrane region" description="Helical" evidence="1">
    <location>
        <begin position="276"/>
        <end position="295"/>
    </location>
</feature>
<keyword evidence="1" id="KW-0812">Transmembrane</keyword>
<dbReference type="SUPFAM" id="SSF51695">
    <property type="entry name" value="PLC-like phosphodiesterases"/>
    <property type="match status" value="1"/>
</dbReference>
<keyword evidence="1" id="KW-0472">Membrane</keyword>
<protein>
    <submittedName>
        <fullName evidence="3">Glycerophosphoryl diester phosphodiesterase</fullName>
    </submittedName>
</protein>
<dbReference type="AlphaFoldDB" id="A0A1G4TTB8"/>
<dbReference type="Proteomes" id="UP000198601">
    <property type="component" value="Unassembled WGS sequence"/>
</dbReference>
<evidence type="ECO:0000313" key="4">
    <source>
        <dbReference type="Proteomes" id="UP000198601"/>
    </source>
</evidence>
<feature type="transmembrane region" description="Helical" evidence="1">
    <location>
        <begin position="336"/>
        <end position="356"/>
    </location>
</feature>
<dbReference type="PANTHER" id="PTHR46211">
    <property type="entry name" value="GLYCEROPHOSPHORYL DIESTER PHOSPHODIESTERASE"/>
    <property type="match status" value="1"/>
</dbReference>
<dbReference type="GO" id="GO:0006629">
    <property type="term" value="P:lipid metabolic process"/>
    <property type="evidence" value="ECO:0007669"/>
    <property type="project" value="InterPro"/>
</dbReference>
<organism evidence="3 4">
    <name type="scientific">Paenibacillus tianmuensis</name>
    <dbReference type="NCBI Taxonomy" id="624147"/>
    <lineage>
        <taxon>Bacteria</taxon>
        <taxon>Bacillati</taxon>
        <taxon>Bacillota</taxon>
        <taxon>Bacilli</taxon>
        <taxon>Bacillales</taxon>
        <taxon>Paenibacillaceae</taxon>
        <taxon>Paenibacillus</taxon>
    </lineage>
</organism>
<dbReference type="EMBL" id="FMTT01000063">
    <property type="protein sequence ID" value="SCW83849.1"/>
    <property type="molecule type" value="Genomic_DNA"/>
</dbReference>
<feature type="domain" description="GP-PDE" evidence="2">
    <location>
        <begin position="365"/>
        <end position="591"/>
    </location>
</feature>
<feature type="transmembrane region" description="Helical" evidence="1">
    <location>
        <begin position="127"/>
        <end position="148"/>
    </location>
</feature>
<feature type="transmembrane region" description="Helical" evidence="1">
    <location>
        <begin position="227"/>
        <end position="256"/>
    </location>
</feature>
<evidence type="ECO:0000313" key="3">
    <source>
        <dbReference type="EMBL" id="SCW83849.1"/>
    </source>
</evidence>
<gene>
    <name evidence="3" type="ORF">SAMN04487970_10634</name>
</gene>
<evidence type="ECO:0000259" key="2">
    <source>
        <dbReference type="PROSITE" id="PS51704"/>
    </source>
</evidence>
<keyword evidence="1" id="KW-1133">Transmembrane helix</keyword>
<feature type="transmembrane region" description="Helical" evidence="1">
    <location>
        <begin position="74"/>
        <end position="106"/>
    </location>
</feature>
<dbReference type="STRING" id="624147.SAMN04487970_10634"/>
<dbReference type="CDD" id="cd08579">
    <property type="entry name" value="GDPD_memb_like"/>
    <property type="match status" value="1"/>
</dbReference>
<sequence length="611" mass="68763">MSKVSKTSIRQLIADMFNTLAFTYRQVFIFELLYKTLTLFIFIPAISFIFHRLLRMGGFAGATNYELLDFAISRYGFLSMLILVPVATMLIFLEFSVLVIIAYYGQNKQRIGLIPAFLQSLAYLPSLFKYGFVGWTLYLLLLFPLLSWGVGSSLLPSLQIPNFISGELFKTGWGTLLYAGVFAVLAYFKIRWSFLLHMIVIEGTYSFRQAAKKSAAIMKKSYFQMSVMMLCVILLFMIVEVLMIALIIGAVTLVSFTLPQETGFAEIVRSVVSKSAVLSMYLVTLFVTPLYITILTRMYTAKADPGHAVLQMPDGNAMENRSSQSRGLLHKHKRKLIVLGLITAFATALALVPAIGDVHLDDKKATIMAHRGYMSKGPENTIEAIQGAIEAHADFAEIDILETKDGELAVIHDTNLKRLTGYDAEVYDLTMDELRKLEVRQGDLTGRISTLAEVMNAAKGKIKLNIEVKTHGYERNLLNTFLRTVRENGFQTHCVVQTLDYEIVQEIKAAEPALQVGYVIFAGIPDIEQIKADFVVVEEYMINESVLASAKLQRKPLYVWTVNEKNSMERFFSMGVDGIITDYPERAIALAEELRSGFLPSLVRWLNNLRF</sequence>
<dbReference type="Gene3D" id="3.20.20.190">
    <property type="entry name" value="Phosphatidylinositol (PI) phosphodiesterase"/>
    <property type="match status" value="1"/>
</dbReference>